<protein>
    <submittedName>
        <fullName evidence="2">Uncharacterized protein</fullName>
    </submittedName>
</protein>
<reference evidence="3" key="1">
    <citation type="journal article" date="2014" name="Science">
        <title>Ancient hybridizations among the ancestral genomes of bread wheat.</title>
        <authorList>
            <consortium name="International Wheat Genome Sequencing Consortium,"/>
            <person name="Marcussen T."/>
            <person name="Sandve S.R."/>
            <person name="Heier L."/>
            <person name="Spannagl M."/>
            <person name="Pfeifer M."/>
            <person name="Jakobsen K.S."/>
            <person name="Wulff B.B."/>
            <person name="Steuernagel B."/>
            <person name="Mayer K.F."/>
            <person name="Olsen O.A."/>
        </authorList>
    </citation>
    <scope>NUCLEOTIDE SEQUENCE [LARGE SCALE GENOMIC DNA]</scope>
    <source>
        <strain evidence="3">cv. AL8/78</strain>
    </source>
</reference>
<reference evidence="3" key="2">
    <citation type="journal article" date="2017" name="Nat. Plants">
        <title>The Aegilops tauschii genome reveals multiple impacts of transposons.</title>
        <authorList>
            <person name="Zhao G."/>
            <person name="Zou C."/>
            <person name="Li K."/>
            <person name="Wang K."/>
            <person name="Li T."/>
            <person name="Gao L."/>
            <person name="Zhang X."/>
            <person name="Wang H."/>
            <person name="Yang Z."/>
            <person name="Liu X."/>
            <person name="Jiang W."/>
            <person name="Mao L."/>
            <person name="Kong X."/>
            <person name="Jiao Y."/>
            <person name="Jia J."/>
        </authorList>
    </citation>
    <scope>NUCLEOTIDE SEQUENCE [LARGE SCALE GENOMIC DNA]</scope>
    <source>
        <strain evidence="3">cv. AL8/78</strain>
    </source>
</reference>
<evidence type="ECO:0000313" key="2">
    <source>
        <dbReference type="EnsemblPlants" id="AET6Gv20484400.1"/>
    </source>
</evidence>
<dbReference type="Gramene" id="AET6Gv20484400.16">
    <property type="protein sequence ID" value="AET6Gv20484400.16"/>
    <property type="gene ID" value="AET6Gv20484400"/>
</dbReference>
<dbReference type="EnsemblPlants" id="AET6Gv20484400.16">
    <property type="protein sequence ID" value="AET6Gv20484400.16"/>
    <property type="gene ID" value="AET6Gv20484400"/>
</dbReference>
<dbReference type="EnsemblPlants" id="AET6Gv20484400.1">
    <property type="protein sequence ID" value="AET6Gv20484400.1"/>
    <property type="gene ID" value="AET6Gv20484400"/>
</dbReference>
<dbReference type="Gramene" id="AET6Gv20484400.1">
    <property type="protein sequence ID" value="AET6Gv20484400.1"/>
    <property type="gene ID" value="AET6Gv20484400"/>
</dbReference>
<accession>A0A453NU33</accession>
<organism evidence="2 3">
    <name type="scientific">Aegilops tauschii subsp. strangulata</name>
    <name type="common">Goatgrass</name>
    <dbReference type="NCBI Taxonomy" id="200361"/>
    <lineage>
        <taxon>Eukaryota</taxon>
        <taxon>Viridiplantae</taxon>
        <taxon>Streptophyta</taxon>
        <taxon>Embryophyta</taxon>
        <taxon>Tracheophyta</taxon>
        <taxon>Spermatophyta</taxon>
        <taxon>Magnoliopsida</taxon>
        <taxon>Liliopsida</taxon>
        <taxon>Poales</taxon>
        <taxon>Poaceae</taxon>
        <taxon>BOP clade</taxon>
        <taxon>Pooideae</taxon>
        <taxon>Triticodae</taxon>
        <taxon>Triticeae</taxon>
        <taxon>Triticinae</taxon>
        <taxon>Aegilops</taxon>
    </lineage>
</organism>
<proteinExistence type="predicted"/>
<reference evidence="2" key="5">
    <citation type="journal article" date="2021" name="G3 (Bethesda)">
        <title>Aegilops tauschii genome assembly Aet v5.0 features greater sequence contiguity and improved annotation.</title>
        <authorList>
            <person name="Wang L."/>
            <person name="Zhu T."/>
            <person name="Rodriguez J.C."/>
            <person name="Deal K.R."/>
            <person name="Dubcovsky J."/>
            <person name="McGuire P.E."/>
            <person name="Lux T."/>
            <person name="Spannagl M."/>
            <person name="Mayer K.F.X."/>
            <person name="Baldrich P."/>
            <person name="Meyers B.C."/>
            <person name="Huo N."/>
            <person name="Gu Y.Q."/>
            <person name="Zhou H."/>
            <person name="Devos K.M."/>
            <person name="Bennetzen J.L."/>
            <person name="Unver T."/>
            <person name="Budak H."/>
            <person name="Gulick P.J."/>
            <person name="Galiba G."/>
            <person name="Kalapos B."/>
            <person name="Nelson D.R."/>
            <person name="Li P."/>
            <person name="You F.M."/>
            <person name="Luo M.C."/>
            <person name="Dvorak J."/>
        </authorList>
    </citation>
    <scope>NUCLEOTIDE SEQUENCE [LARGE SCALE GENOMIC DNA]</scope>
    <source>
        <strain evidence="2">cv. AL8/78</strain>
    </source>
</reference>
<reference evidence="2" key="3">
    <citation type="journal article" date="2017" name="Nature">
        <title>Genome sequence of the progenitor of the wheat D genome Aegilops tauschii.</title>
        <authorList>
            <person name="Luo M.C."/>
            <person name="Gu Y.Q."/>
            <person name="Puiu D."/>
            <person name="Wang H."/>
            <person name="Twardziok S.O."/>
            <person name="Deal K.R."/>
            <person name="Huo N."/>
            <person name="Zhu T."/>
            <person name="Wang L."/>
            <person name="Wang Y."/>
            <person name="McGuire P.E."/>
            <person name="Liu S."/>
            <person name="Long H."/>
            <person name="Ramasamy R.K."/>
            <person name="Rodriguez J.C."/>
            <person name="Van S.L."/>
            <person name="Yuan L."/>
            <person name="Wang Z."/>
            <person name="Xia Z."/>
            <person name="Xiao L."/>
            <person name="Anderson O.D."/>
            <person name="Ouyang S."/>
            <person name="Liang Y."/>
            <person name="Zimin A.V."/>
            <person name="Pertea G."/>
            <person name="Qi P."/>
            <person name="Bennetzen J.L."/>
            <person name="Dai X."/>
            <person name="Dawson M.W."/>
            <person name="Muller H.G."/>
            <person name="Kugler K."/>
            <person name="Rivarola-Duarte L."/>
            <person name="Spannagl M."/>
            <person name="Mayer K.F.X."/>
            <person name="Lu F.H."/>
            <person name="Bevan M.W."/>
            <person name="Leroy P."/>
            <person name="Li P."/>
            <person name="You F.M."/>
            <person name="Sun Q."/>
            <person name="Liu Z."/>
            <person name="Lyons E."/>
            <person name="Wicker T."/>
            <person name="Salzberg S.L."/>
            <person name="Devos K.M."/>
            <person name="Dvorak J."/>
        </authorList>
    </citation>
    <scope>NUCLEOTIDE SEQUENCE [LARGE SCALE GENOMIC DNA]</scope>
    <source>
        <strain evidence="2">cv. AL8/78</strain>
    </source>
</reference>
<evidence type="ECO:0000313" key="3">
    <source>
        <dbReference type="Proteomes" id="UP000015105"/>
    </source>
</evidence>
<reference evidence="2" key="4">
    <citation type="submission" date="2019-03" db="UniProtKB">
        <authorList>
            <consortium name="EnsemblPlants"/>
        </authorList>
    </citation>
    <scope>IDENTIFICATION</scope>
</reference>
<dbReference type="Proteomes" id="UP000015105">
    <property type="component" value="Chromosome 6D"/>
</dbReference>
<keyword evidence="3" id="KW-1185">Reference proteome</keyword>
<dbReference type="EnsemblPlants" id="AET6Gv20484400.4">
    <property type="protein sequence ID" value="AET6Gv20484400.4"/>
    <property type="gene ID" value="AET6Gv20484400"/>
</dbReference>
<name>A0A453NU33_AEGTS</name>
<sequence>MQEQGDKIQVTFLQTFFGTGGNSATRRSRGGGGGGKREGNPVVLELKEVNGQNFLEQHFYLRVSTGRNLPRSANIFAHNSPDLLPVQHEELQTQLCF</sequence>
<dbReference type="AlphaFoldDB" id="A0A453NU33"/>
<evidence type="ECO:0000256" key="1">
    <source>
        <dbReference type="SAM" id="MobiDB-lite"/>
    </source>
</evidence>
<feature type="region of interest" description="Disordered" evidence="1">
    <location>
        <begin position="18"/>
        <end position="40"/>
    </location>
</feature>
<dbReference type="Gramene" id="AET6Gv20484400.4">
    <property type="protein sequence ID" value="AET6Gv20484400.4"/>
    <property type="gene ID" value="AET6Gv20484400"/>
</dbReference>